<dbReference type="Pfam" id="PF05577">
    <property type="entry name" value="Peptidase_S28"/>
    <property type="match status" value="1"/>
</dbReference>
<sequence length="513" mass="57261">MMVVFKLLIILSLISIINCKEQLYQRYRSPFPYYSKKHVDRKQQEQEQHFVSNDPPPPPPPYQELFFLQTLDHFNFQSKGEFAQRYLVSDVYWKKPSPNDKVCQGPILFYTGNEGDITLFYDNSQFVTNVLAQEMNALLIFAEHRYYGESLPFGNDSWTSDNIGYLTSEQALADYAQLIPAVLSEMGAEHCPVLSVGGSYGGMLTAWFRMKYPNIVDGALAASAPILSFLNTGVNPETFNKIATDDFKDTSSEGTCASRIRSALNDIVTISTQSNGLAQLSKTFSVCGAPLTDVNDLINWIESALTYMAMADYPYPANFLEPMPGYPINVSCSALAQQEDDIQGLLEVLHVYYNYTGQAGTCYNMSVFTTGALGDASWNYQACTEMVMPVSSDGVNDFFPPSPFSLSDLTQQCQQQFQTTPDPYWITTYYGGSNFSATNIIFSNGVLDVWRSGGILETRSDSIVALTIEGGAHHLDLRYPNPLDPPSVTQAREIESKLLQLWASEASLLKQRK</sequence>
<dbReference type="InterPro" id="IPR029058">
    <property type="entry name" value="AB_hydrolase_fold"/>
</dbReference>
<dbReference type="PhylomeDB" id="Q54H23"/>
<dbReference type="OMA" id="QTCNQMV"/>
<dbReference type="eggNOG" id="KOG2183">
    <property type="taxonomic scope" value="Eukaryota"/>
</dbReference>
<accession>Q54H23</accession>
<organism evidence="7 8">
    <name type="scientific">Dictyostelium discoideum</name>
    <name type="common">Social amoeba</name>
    <dbReference type="NCBI Taxonomy" id="44689"/>
    <lineage>
        <taxon>Eukaryota</taxon>
        <taxon>Amoebozoa</taxon>
        <taxon>Evosea</taxon>
        <taxon>Eumycetozoa</taxon>
        <taxon>Dictyostelia</taxon>
        <taxon>Dictyosteliales</taxon>
        <taxon>Dictyosteliaceae</taxon>
        <taxon>Dictyostelium</taxon>
    </lineage>
</organism>
<evidence type="ECO:0000256" key="1">
    <source>
        <dbReference type="ARBA" id="ARBA00011079"/>
    </source>
</evidence>
<dbReference type="PANTHER" id="PTHR11010:SF38">
    <property type="entry name" value="LYSOSOMAL PRO-X CARBOXYPEPTIDASE"/>
    <property type="match status" value="1"/>
</dbReference>
<dbReference type="VEuPathDB" id="AmoebaDB:DDB_G0289749"/>
<dbReference type="Gene3D" id="1.20.120.980">
    <property type="entry name" value="Serine carboxypeptidase S28, SKS domain"/>
    <property type="match status" value="1"/>
</dbReference>
<dbReference type="InterPro" id="IPR008758">
    <property type="entry name" value="Peptidase_S28"/>
</dbReference>
<name>Q54H23_DICDI</name>
<evidence type="ECO:0000256" key="6">
    <source>
        <dbReference type="SAM" id="SignalP"/>
    </source>
</evidence>
<dbReference type="GO" id="GO:0008239">
    <property type="term" value="F:dipeptidyl-peptidase activity"/>
    <property type="evidence" value="ECO:0000318"/>
    <property type="project" value="GO_Central"/>
</dbReference>
<dbReference type="SUPFAM" id="SSF53474">
    <property type="entry name" value="alpha/beta-Hydrolases"/>
    <property type="match status" value="1"/>
</dbReference>
<evidence type="ECO:0000256" key="2">
    <source>
        <dbReference type="ARBA" id="ARBA00022670"/>
    </source>
</evidence>
<dbReference type="PaxDb" id="44689-DDB0233868"/>
<dbReference type="GO" id="GO:0070008">
    <property type="term" value="F:serine-type exopeptidase activity"/>
    <property type="evidence" value="ECO:0007669"/>
    <property type="project" value="InterPro"/>
</dbReference>
<dbReference type="ESTHER" id="dicdi-q54h23">
    <property type="family name" value="Prolylcarboxypeptidase"/>
</dbReference>
<dbReference type="PANTHER" id="PTHR11010">
    <property type="entry name" value="PROTEASE S28 PRO-X CARBOXYPEPTIDASE-RELATED"/>
    <property type="match status" value="1"/>
</dbReference>
<dbReference type="dictyBase" id="DDB_G0289749"/>
<dbReference type="InParanoid" id="Q54H23"/>
<comment type="caution">
    <text evidence="7">The sequence shown here is derived from an EMBL/GenBank/DDBJ whole genome shotgun (WGS) entry which is preliminary data.</text>
</comment>
<keyword evidence="4" id="KW-0378">Hydrolase</keyword>
<comment type="similarity">
    <text evidence="1">Belongs to the peptidase S28 family.</text>
</comment>
<evidence type="ECO:0000256" key="5">
    <source>
        <dbReference type="ARBA" id="ARBA00023180"/>
    </source>
</evidence>
<proteinExistence type="inferred from homology"/>
<protein>
    <submittedName>
        <fullName evidence="7">Peptidase S28 family protein</fullName>
    </submittedName>
</protein>
<dbReference type="AlphaFoldDB" id="Q54H23"/>
<feature type="chain" id="PRO_5004249037" evidence="6">
    <location>
        <begin position="20"/>
        <end position="513"/>
    </location>
</feature>
<reference evidence="7 8" key="1">
    <citation type="journal article" date="2005" name="Nature">
        <title>The genome of the social amoeba Dictyostelium discoideum.</title>
        <authorList>
            <consortium name="The Dictyostelium discoideum Sequencing Consortium"/>
            <person name="Eichinger L."/>
            <person name="Pachebat J.A."/>
            <person name="Glockner G."/>
            <person name="Rajandream M.A."/>
            <person name="Sucgang R."/>
            <person name="Berriman M."/>
            <person name="Song J."/>
            <person name="Olsen R."/>
            <person name="Szafranski K."/>
            <person name="Xu Q."/>
            <person name="Tunggal B."/>
            <person name="Kummerfeld S."/>
            <person name="Madera M."/>
            <person name="Konfortov B.A."/>
            <person name="Rivero F."/>
            <person name="Bankier A.T."/>
            <person name="Lehmann R."/>
            <person name="Hamlin N."/>
            <person name="Davies R."/>
            <person name="Gaudet P."/>
            <person name="Fey P."/>
            <person name="Pilcher K."/>
            <person name="Chen G."/>
            <person name="Saunders D."/>
            <person name="Sodergren E."/>
            <person name="Davis P."/>
            <person name="Kerhornou A."/>
            <person name="Nie X."/>
            <person name="Hall N."/>
            <person name="Anjard C."/>
            <person name="Hemphill L."/>
            <person name="Bason N."/>
            <person name="Farbrother P."/>
            <person name="Desany B."/>
            <person name="Just E."/>
            <person name="Morio T."/>
            <person name="Rost R."/>
            <person name="Churcher C."/>
            <person name="Cooper J."/>
            <person name="Haydock S."/>
            <person name="van Driessche N."/>
            <person name="Cronin A."/>
            <person name="Goodhead I."/>
            <person name="Muzny D."/>
            <person name="Mourier T."/>
            <person name="Pain A."/>
            <person name="Lu M."/>
            <person name="Harper D."/>
            <person name="Lindsay R."/>
            <person name="Hauser H."/>
            <person name="James K."/>
            <person name="Quiles M."/>
            <person name="Madan Babu M."/>
            <person name="Saito T."/>
            <person name="Buchrieser C."/>
            <person name="Wardroper A."/>
            <person name="Felder M."/>
            <person name="Thangavelu M."/>
            <person name="Johnson D."/>
            <person name="Knights A."/>
            <person name="Loulseged H."/>
            <person name="Mungall K."/>
            <person name="Oliver K."/>
            <person name="Price C."/>
            <person name="Quail M.A."/>
            <person name="Urushihara H."/>
            <person name="Hernandez J."/>
            <person name="Rabbinowitsch E."/>
            <person name="Steffen D."/>
            <person name="Sanders M."/>
            <person name="Ma J."/>
            <person name="Kohara Y."/>
            <person name="Sharp S."/>
            <person name="Simmonds M."/>
            <person name="Spiegler S."/>
            <person name="Tivey A."/>
            <person name="Sugano S."/>
            <person name="White B."/>
            <person name="Walker D."/>
            <person name="Woodward J."/>
            <person name="Winckler T."/>
            <person name="Tanaka Y."/>
            <person name="Shaulsky G."/>
            <person name="Schleicher M."/>
            <person name="Weinstock G."/>
            <person name="Rosenthal A."/>
            <person name="Cox E.C."/>
            <person name="Chisholm R.L."/>
            <person name="Gibbs R."/>
            <person name="Loomis W.F."/>
            <person name="Platzer M."/>
            <person name="Kay R.R."/>
            <person name="Williams J."/>
            <person name="Dear P.H."/>
            <person name="Noegel A.A."/>
            <person name="Barrell B."/>
            <person name="Kuspa A."/>
        </authorList>
    </citation>
    <scope>NUCLEOTIDE SEQUENCE [LARGE SCALE GENOMIC DNA]</scope>
    <source>
        <strain evidence="7 8">AX4</strain>
    </source>
</reference>
<dbReference type="SMR" id="Q54H23"/>
<dbReference type="EMBL" id="AAFI02000148">
    <property type="protein sequence ID" value="EAL62586.1"/>
    <property type="molecule type" value="Genomic_DNA"/>
</dbReference>
<dbReference type="InterPro" id="IPR042269">
    <property type="entry name" value="Ser_carbopepase_S28_SKS"/>
</dbReference>
<keyword evidence="5" id="KW-0325">Glycoprotein</keyword>
<gene>
    <name evidence="7" type="ORF">DDB_G0289749</name>
</gene>
<dbReference type="RefSeq" id="XP_636095.1">
    <property type="nucleotide sequence ID" value="XM_631003.1"/>
</dbReference>
<dbReference type="STRING" id="44689.Q54H23"/>
<evidence type="ECO:0000313" key="8">
    <source>
        <dbReference type="Proteomes" id="UP000002195"/>
    </source>
</evidence>
<dbReference type="GeneID" id="8627308"/>
<dbReference type="IntAct" id="Q54H23">
    <property type="interactions" value="1"/>
</dbReference>
<dbReference type="Gene3D" id="3.40.50.1820">
    <property type="entry name" value="alpha/beta hydrolase"/>
    <property type="match status" value="1"/>
</dbReference>
<dbReference type="GO" id="GO:0006508">
    <property type="term" value="P:proteolysis"/>
    <property type="evidence" value="ECO:0007669"/>
    <property type="project" value="UniProtKB-KW"/>
</dbReference>
<evidence type="ECO:0000256" key="3">
    <source>
        <dbReference type="ARBA" id="ARBA00022729"/>
    </source>
</evidence>
<evidence type="ECO:0000313" key="7">
    <source>
        <dbReference type="EMBL" id="EAL62586.1"/>
    </source>
</evidence>
<dbReference type="KEGG" id="ddi:DDB_G0289749"/>
<dbReference type="Proteomes" id="UP000002195">
    <property type="component" value="Unassembled WGS sequence"/>
</dbReference>
<keyword evidence="3 6" id="KW-0732">Signal</keyword>
<dbReference type="Reactome" id="R-DDI-6798695">
    <property type="pathway name" value="Neutrophil degranulation"/>
</dbReference>
<evidence type="ECO:0000256" key="4">
    <source>
        <dbReference type="ARBA" id="ARBA00022801"/>
    </source>
</evidence>
<dbReference type="FunCoup" id="Q54H23">
    <property type="interactions" value="278"/>
</dbReference>
<keyword evidence="8" id="KW-1185">Reference proteome</keyword>
<dbReference type="MEROPS" id="S28.001"/>
<dbReference type="HOGENOM" id="CLU_020959_0_1_1"/>
<dbReference type="FunFam" id="1.20.120.980:FF:000001">
    <property type="entry name" value="Dipeptidyl peptidase 7"/>
    <property type="match status" value="1"/>
</dbReference>
<feature type="signal peptide" evidence="6">
    <location>
        <begin position="1"/>
        <end position="19"/>
    </location>
</feature>
<keyword evidence="2" id="KW-0645">Protease</keyword>